<proteinExistence type="inferred from homology"/>
<evidence type="ECO:0000256" key="3">
    <source>
        <dbReference type="ARBA" id="ARBA00022475"/>
    </source>
</evidence>
<evidence type="ECO:0000256" key="6">
    <source>
        <dbReference type="ARBA" id="ARBA00023136"/>
    </source>
</evidence>
<feature type="transmembrane region" description="Helical" evidence="7">
    <location>
        <begin position="31"/>
        <end position="51"/>
    </location>
</feature>
<comment type="similarity">
    <text evidence="2">Belongs to the UPF0126 family.</text>
</comment>
<dbReference type="PANTHER" id="PTHR30506:SF3">
    <property type="entry name" value="UPF0126 INNER MEMBRANE PROTEIN YADS-RELATED"/>
    <property type="match status" value="1"/>
</dbReference>
<sequence>MFAWELLTFIGTVAFAMSGSMSAMEEEYDILGVYALGLVTAFGGGILRNLVIDAPTRSLWEQGDLLVTALVASSIVYFAPRLWANHVQKWVFFDAVGLAAFAIQGALLAAQKGLPLPAVMIAALLTGCGGGVIRDILARRKPLVFREEVYGVWAMLGGLVVAMGFGETGWEMYVLFAGLLALRMWSVKKGWQLPKRSFRSGMSGLAKREA</sequence>
<dbReference type="InterPro" id="IPR005115">
    <property type="entry name" value="Gly_transporter"/>
</dbReference>
<comment type="subcellular location">
    <subcellularLocation>
        <location evidence="1">Cell membrane</location>
        <topology evidence="1">Multi-pass membrane protein</topology>
    </subcellularLocation>
</comment>
<name>A0A5R9GIQ8_9BACL</name>
<evidence type="ECO:0000313" key="9">
    <source>
        <dbReference type="EMBL" id="TLS51445.1"/>
    </source>
</evidence>
<feature type="transmembrane region" description="Helical" evidence="7">
    <location>
        <begin position="6"/>
        <end position="24"/>
    </location>
</feature>
<dbReference type="EMBL" id="VCIW01000009">
    <property type="protein sequence ID" value="TLS51445.1"/>
    <property type="molecule type" value="Genomic_DNA"/>
</dbReference>
<keyword evidence="3" id="KW-1003">Cell membrane</keyword>
<evidence type="ECO:0000256" key="2">
    <source>
        <dbReference type="ARBA" id="ARBA00008193"/>
    </source>
</evidence>
<organism evidence="9 10">
    <name type="scientific">Paenibacillus antri</name>
    <dbReference type="NCBI Taxonomy" id="2582848"/>
    <lineage>
        <taxon>Bacteria</taxon>
        <taxon>Bacillati</taxon>
        <taxon>Bacillota</taxon>
        <taxon>Bacilli</taxon>
        <taxon>Bacillales</taxon>
        <taxon>Paenibacillaceae</taxon>
        <taxon>Paenibacillus</taxon>
    </lineage>
</organism>
<evidence type="ECO:0000313" key="10">
    <source>
        <dbReference type="Proteomes" id="UP000309676"/>
    </source>
</evidence>
<dbReference type="PANTHER" id="PTHR30506">
    <property type="entry name" value="INNER MEMBRANE PROTEIN"/>
    <property type="match status" value="1"/>
</dbReference>
<dbReference type="Proteomes" id="UP000309676">
    <property type="component" value="Unassembled WGS sequence"/>
</dbReference>
<reference evidence="9 10" key="1">
    <citation type="submission" date="2019-05" db="EMBL/GenBank/DDBJ databases">
        <authorList>
            <person name="Narsing Rao M.P."/>
            <person name="Li W.J."/>
        </authorList>
    </citation>
    <scope>NUCLEOTIDE SEQUENCE [LARGE SCALE GENOMIC DNA]</scope>
    <source>
        <strain evidence="9 10">SYSU_K30003</strain>
    </source>
</reference>
<evidence type="ECO:0000256" key="1">
    <source>
        <dbReference type="ARBA" id="ARBA00004651"/>
    </source>
</evidence>
<evidence type="ECO:0000259" key="8">
    <source>
        <dbReference type="Pfam" id="PF03458"/>
    </source>
</evidence>
<keyword evidence="6 7" id="KW-0472">Membrane</keyword>
<dbReference type="Pfam" id="PF03458">
    <property type="entry name" value="Gly_transporter"/>
    <property type="match status" value="2"/>
</dbReference>
<dbReference type="AlphaFoldDB" id="A0A5R9GIQ8"/>
<gene>
    <name evidence="9" type="ORF">FE782_15150</name>
</gene>
<feature type="transmembrane region" description="Helical" evidence="7">
    <location>
        <begin position="172"/>
        <end position="191"/>
    </location>
</feature>
<accession>A0A5R9GIQ8</accession>
<feature type="transmembrane region" description="Helical" evidence="7">
    <location>
        <begin position="149"/>
        <end position="166"/>
    </location>
</feature>
<feature type="transmembrane region" description="Helical" evidence="7">
    <location>
        <begin position="91"/>
        <end position="110"/>
    </location>
</feature>
<feature type="transmembrane region" description="Helical" evidence="7">
    <location>
        <begin position="116"/>
        <end position="137"/>
    </location>
</feature>
<dbReference type="RefSeq" id="WP_138195057.1">
    <property type="nucleotide sequence ID" value="NZ_VCIW01000009.1"/>
</dbReference>
<protein>
    <submittedName>
        <fullName evidence="9">Trimeric intracellular cation channel family protein</fullName>
    </submittedName>
</protein>
<comment type="caution">
    <text evidence="9">The sequence shown here is derived from an EMBL/GenBank/DDBJ whole genome shotgun (WGS) entry which is preliminary data.</text>
</comment>
<keyword evidence="10" id="KW-1185">Reference proteome</keyword>
<evidence type="ECO:0000256" key="5">
    <source>
        <dbReference type="ARBA" id="ARBA00022989"/>
    </source>
</evidence>
<dbReference type="GO" id="GO:0005886">
    <property type="term" value="C:plasma membrane"/>
    <property type="evidence" value="ECO:0007669"/>
    <property type="project" value="UniProtKB-SubCell"/>
</dbReference>
<evidence type="ECO:0000256" key="7">
    <source>
        <dbReference type="SAM" id="Phobius"/>
    </source>
</evidence>
<feature type="domain" description="Glycine transporter" evidence="8">
    <location>
        <begin position="92"/>
        <end position="163"/>
    </location>
</feature>
<dbReference type="OrthoDB" id="9791874at2"/>
<evidence type="ECO:0000256" key="4">
    <source>
        <dbReference type="ARBA" id="ARBA00022692"/>
    </source>
</evidence>
<keyword evidence="4 7" id="KW-0812">Transmembrane</keyword>
<feature type="domain" description="Glycine transporter" evidence="8">
    <location>
        <begin position="6"/>
        <end position="78"/>
    </location>
</feature>
<feature type="transmembrane region" description="Helical" evidence="7">
    <location>
        <begin position="63"/>
        <end position="79"/>
    </location>
</feature>
<keyword evidence="5 7" id="KW-1133">Transmembrane helix</keyword>